<dbReference type="InParanoid" id="B4LKQ8"/>
<dbReference type="Proteomes" id="UP000008792">
    <property type="component" value="Unassembled WGS sequence"/>
</dbReference>
<evidence type="ECO:0000256" key="11">
    <source>
        <dbReference type="ARBA" id="ARBA00023211"/>
    </source>
</evidence>
<evidence type="ECO:0000313" key="18">
    <source>
        <dbReference type="Proteomes" id="UP000008792"/>
    </source>
</evidence>
<evidence type="ECO:0000256" key="8">
    <source>
        <dbReference type="ARBA" id="ARBA00022840"/>
    </source>
</evidence>
<dbReference type="Gene3D" id="1.10.1410.40">
    <property type="match status" value="1"/>
</dbReference>
<protein>
    <submittedName>
        <fullName evidence="15">Uncharacterized protein, isoform A</fullName>
    </submittedName>
    <submittedName>
        <fullName evidence="16">Uncharacterized protein, isoform B</fullName>
    </submittedName>
    <submittedName>
        <fullName evidence="17">Uncharacterized protein, isoform C</fullName>
    </submittedName>
</protein>
<feature type="compositionally biased region" description="Basic and acidic residues" evidence="12">
    <location>
        <begin position="375"/>
        <end position="386"/>
    </location>
</feature>
<evidence type="ECO:0000256" key="6">
    <source>
        <dbReference type="ARBA" id="ARBA00022723"/>
    </source>
</evidence>
<comment type="similarity">
    <text evidence="3">Belongs to the mab-21 family.</text>
</comment>
<proteinExistence type="inferred from homology"/>
<evidence type="ECO:0000313" key="15">
    <source>
        <dbReference type="EMBL" id="EDW61781.2"/>
    </source>
</evidence>
<accession>B4LKQ8</accession>
<keyword evidence="7" id="KW-0547">Nucleotide-binding</keyword>
<evidence type="ECO:0000256" key="7">
    <source>
        <dbReference type="ARBA" id="ARBA00022741"/>
    </source>
</evidence>
<dbReference type="SMART" id="SM01265">
    <property type="entry name" value="Mab-21"/>
    <property type="match status" value="1"/>
</dbReference>
<keyword evidence="4" id="KW-0808">Transferase</keyword>
<dbReference type="SMR" id="B4LKQ8"/>
<feature type="compositionally biased region" description="Polar residues" evidence="12">
    <location>
        <begin position="387"/>
        <end position="416"/>
    </location>
</feature>
<evidence type="ECO:0000259" key="14">
    <source>
        <dbReference type="Pfam" id="PF20266"/>
    </source>
</evidence>
<dbReference type="GO" id="GO:0016779">
    <property type="term" value="F:nucleotidyltransferase activity"/>
    <property type="evidence" value="ECO:0007669"/>
    <property type="project" value="UniProtKB-KW"/>
</dbReference>
<evidence type="ECO:0000313" key="16">
    <source>
        <dbReference type="EMBL" id="KRF80236.1"/>
    </source>
</evidence>
<dbReference type="Pfam" id="PF20266">
    <property type="entry name" value="Mab-21_C"/>
    <property type="match status" value="1"/>
</dbReference>
<feature type="domain" description="Mab-21-like HhH/H2TH-like" evidence="14">
    <location>
        <begin position="250"/>
        <end position="346"/>
    </location>
</feature>
<comment type="cofactor">
    <cofactor evidence="1">
        <name>Mn(2+)</name>
        <dbReference type="ChEBI" id="CHEBI:29035"/>
    </cofactor>
</comment>
<evidence type="ECO:0000256" key="2">
    <source>
        <dbReference type="ARBA" id="ARBA00001946"/>
    </source>
</evidence>
<evidence type="ECO:0000256" key="4">
    <source>
        <dbReference type="ARBA" id="ARBA00022679"/>
    </source>
</evidence>
<keyword evidence="10" id="KW-0342">GTP-binding</keyword>
<keyword evidence="5" id="KW-0548">Nucleotidyltransferase</keyword>
<evidence type="ECO:0000256" key="5">
    <source>
        <dbReference type="ARBA" id="ARBA00022695"/>
    </source>
</evidence>
<dbReference type="FunCoup" id="B4LKQ8">
    <property type="interactions" value="7"/>
</dbReference>
<gene>
    <name evidence="15" type="primary">Dvir\GJ20118</name>
    <name evidence="15" type="ORF">Dvir_GJ20118</name>
</gene>
<feature type="region of interest" description="Disordered" evidence="12">
    <location>
        <begin position="373"/>
        <end position="444"/>
    </location>
</feature>
<dbReference type="PANTHER" id="PTHR10656:SF42">
    <property type="entry name" value="CYCLIC GMP-AMP SYNTHASE-LIKE PROTEIN-RELATED"/>
    <property type="match status" value="1"/>
</dbReference>
<evidence type="ECO:0000256" key="3">
    <source>
        <dbReference type="ARBA" id="ARBA00008307"/>
    </source>
</evidence>
<dbReference type="GO" id="GO:0005525">
    <property type="term" value="F:GTP binding"/>
    <property type="evidence" value="ECO:0007669"/>
    <property type="project" value="UniProtKB-KW"/>
</dbReference>
<dbReference type="EMBL" id="CH940648">
    <property type="protein sequence ID" value="EDW61781.2"/>
    <property type="molecule type" value="Genomic_DNA"/>
</dbReference>
<keyword evidence="8" id="KW-0067">ATP-binding</keyword>
<feature type="domain" description="Mab-21-like nucleotidyltransferase" evidence="13">
    <location>
        <begin position="59"/>
        <end position="246"/>
    </location>
</feature>
<keyword evidence="11" id="KW-0464">Manganese</keyword>
<evidence type="ECO:0000256" key="10">
    <source>
        <dbReference type="ARBA" id="ARBA00023134"/>
    </source>
</evidence>
<sequence length="444" mass="51282">MSLLEQILHATNADYININGDRQIFTNHYNVLRNSIYKTLQEEQPLGKWLCGHKLGGSYADNLKITKPDEFDLVIHLVFPENDRIIVKKDPRRPGNVTLDMTEVLNALEKQEHNQLSYTYLKKLVTNRNLLLEDKMQNMIQGAVTRALNKMGKKIEVNGRVTPIVYRRCGPAHTMFINDRDIKYSVDFVPAIRLIARQNILEPEQLRFFKDIRYWDAIPKPLKPFEANNVSFRASYYDAENVMIKGKQKLKETIKFMKKFRDSKQNMNNLKSYYIKTLFLWQIKAKSDAYWSTKTLKDILIDMCRELKTSLATSGRNGKLLFFWDPKLDLFAAFTQRQRDDMFNCVVAHIYTLERADGNLTADIDRNVRSSFSTRAERLSQDEQRNGRQTGAAPNQQSAPKNQSAPKQQPAPKNQTAPRQQPAQRQPPAPSQQSPAEFSSCCIA</sequence>
<dbReference type="KEGG" id="dvi:6625054"/>
<dbReference type="EMBL" id="CH940648">
    <property type="protein sequence ID" value="KRF80236.1"/>
    <property type="molecule type" value="Genomic_DNA"/>
</dbReference>
<dbReference type="AlphaFoldDB" id="B4LKQ8"/>
<dbReference type="eggNOG" id="ENOG502S61H">
    <property type="taxonomic scope" value="Eukaryota"/>
</dbReference>
<evidence type="ECO:0000256" key="12">
    <source>
        <dbReference type="SAM" id="MobiDB-lite"/>
    </source>
</evidence>
<name>B4LKQ8_DROVI</name>
<dbReference type="GO" id="GO:0046872">
    <property type="term" value="F:metal ion binding"/>
    <property type="evidence" value="ECO:0007669"/>
    <property type="project" value="UniProtKB-KW"/>
</dbReference>
<keyword evidence="6" id="KW-0479">Metal-binding</keyword>
<dbReference type="InterPro" id="IPR046906">
    <property type="entry name" value="Mab-21_HhH/H2TH-like"/>
</dbReference>
<reference evidence="15" key="3">
    <citation type="submission" date="2008-06" db="EMBL/GenBank/DDBJ databases">
        <authorList>
            <consortium name="FlyBase"/>
        </authorList>
    </citation>
    <scope>NUCLEOTIDE SEQUENCE</scope>
    <source>
        <strain evidence="15">TSC#15010-1051.87</strain>
    </source>
</reference>
<keyword evidence="18" id="KW-1185">Reference proteome</keyword>
<dbReference type="InterPro" id="IPR046903">
    <property type="entry name" value="Mab-21-like_nuc_Trfase"/>
</dbReference>
<evidence type="ECO:0000256" key="9">
    <source>
        <dbReference type="ARBA" id="ARBA00022842"/>
    </source>
</evidence>
<dbReference type="GO" id="GO:0005524">
    <property type="term" value="F:ATP binding"/>
    <property type="evidence" value="ECO:0007669"/>
    <property type="project" value="UniProtKB-KW"/>
</dbReference>
<evidence type="ECO:0000313" key="17">
    <source>
        <dbReference type="EMBL" id="KRF80237.1"/>
    </source>
</evidence>
<dbReference type="PANTHER" id="PTHR10656">
    <property type="entry name" value="CELL FATE DETERMINING PROTEIN MAB21-RELATED"/>
    <property type="match status" value="1"/>
</dbReference>
<reference evidence="15 18" key="1">
    <citation type="journal article" date="2007" name="Nature">
        <title>Evolution of genes and genomes on the Drosophila phylogeny.</title>
        <authorList>
            <consortium name="Drosophila 12 Genomes Consortium"/>
            <person name="Clark A.G."/>
            <person name="Eisen M.B."/>
            <person name="Smith D.R."/>
            <person name="Bergman C.M."/>
            <person name="Oliver B."/>
            <person name="Markow T.A."/>
            <person name="Kaufman T.C."/>
            <person name="Kellis M."/>
            <person name="Gelbart W."/>
            <person name="Iyer V.N."/>
            <person name="Pollard D.A."/>
            <person name="Sackton T.B."/>
            <person name="Larracuente A.M."/>
            <person name="Singh N.D."/>
            <person name="Abad J.P."/>
            <person name="Abt D.N."/>
            <person name="Adryan B."/>
            <person name="Aguade M."/>
            <person name="Akashi H."/>
            <person name="Anderson W.W."/>
            <person name="Aquadro C.F."/>
            <person name="Ardell D.H."/>
            <person name="Arguello R."/>
            <person name="Artieri C.G."/>
            <person name="Barbash D.A."/>
            <person name="Barker D."/>
            <person name="Barsanti P."/>
            <person name="Batterham P."/>
            <person name="Batzoglou S."/>
            <person name="Begun D."/>
            <person name="Bhutkar A."/>
            <person name="Blanco E."/>
            <person name="Bosak S.A."/>
            <person name="Bradley R.K."/>
            <person name="Brand A.D."/>
            <person name="Brent M.R."/>
            <person name="Brooks A.N."/>
            <person name="Brown R.H."/>
            <person name="Butlin R.K."/>
            <person name="Caggese C."/>
            <person name="Calvi B.R."/>
            <person name="Bernardo de Carvalho A."/>
            <person name="Caspi A."/>
            <person name="Castrezana S."/>
            <person name="Celniker S.E."/>
            <person name="Chang J.L."/>
            <person name="Chapple C."/>
            <person name="Chatterji S."/>
            <person name="Chinwalla A."/>
            <person name="Civetta A."/>
            <person name="Clifton S.W."/>
            <person name="Comeron J.M."/>
            <person name="Costello J.C."/>
            <person name="Coyne J.A."/>
            <person name="Daub J."/>
            <person name="David R.G."/>
            <person name="Delcher A.L."/>
            <person name="Delehaunty K."/>
            <person name="Do C.B."/>
            <person name="Ebling H."/>
            <person name="Edwards K."/>
            <person name="Eickbush T."/>
            <person name="Evans J.D."/>
            <person name="Filipski A."/>
            <person name="Findeiss S."/>
            <person name="Freyhult E."/>
            <person name="Fulton L."/>
            <person name="Fulton R."/>
            <person name="Garcia A.C."/>
            <person name="Gardiner A."/>
            <person name="Garfield D.A."/>
            <person name="Garvin B.E."/>
            <person name="Gibson G."/>
            <person name="Gilbert D."/>
            <person name="Gnerre S."/>
            <person name="Godfrey J."/>
            <person name="Good R."/>
            <person name="Gotea V."/>
            <person name="Gravely B."/>
            <person name="Greenberg A.J."/>
            <person name="Griffiths-Jones S."/>
            <person name="Gross S."/>
            <person name="Guigo R."/>
            <person name="Gustafson E.A."/>
            <person name="Haerty W."/>
            <person name="Hahn M.W."/>
            <person name="Halligan D.L."/>
            <person name="Halpern A.L."/>
            <person name="Halter G.M."/>
            <person name="Han M.V."/>
            <person name="Heger A."/>
            <person name="Hillier L."/>
            <person name="Hinrichs A.S."/>
            <person name="Holmes I."/>
            <person name="Hoskins R.A."/>
            <person name="Hubisz M.J."/>
            <person name="Hultmark D."/>
            <person name="Huntley M.A."/>
            <person name="Jaffe D.B."/>
            <person name="Jagadeeshan S."/>
            <person name="Jeck W.R."/>
            <person name="Johnson J."/>
            <person name="Jones C.D."/>
            <person name="Jordan W.C."/>
            <person name="Karpen G.H."/>
            <person name="Kataoka E."/>
            <person name="Keightley P.D."/>
            <person name="Kheradpour P."/>
            <person name="Kirkness E.F."/>
            <person name="Koerich L.B."/>
            <person name="Kristiansen K."/>
            <person name="Kudrna D."/>
            <person name="Kulathinal R.J."/>
            <person name="Kumar S."/>
            <person name="Kwok R."/>
            <person name="Lander E."/>
            <person name="Langley C.H."/>
            <person name="Lapoint R."/>
            <person name="Lazzaro B.P."/>
            <person name="Lee S.J."/>
            <person name="Levesque L."/>
            <person name="Li R."/>
            <person name="Lin C.F."/>
            <person name="Lin M.F."/>
            <person name="Lindblad-Toh K."/>
            <person name="Llopart A."/>
            <person name="Long M."/>
            <person name="Low L."/>
            <person name="Lozovsky E."/>
            <person name="Lu J."/>
            <person name="Luo M."/>
            <person name="Machado C.A."/>
            <person name="Makalowski W."/>
            <person name="Marzo M."/>
            <person name="Matsuda M."/>
            <person name="Matzkin L."/>
            <person name="McAllister B."/>
            <person name="McBride C.S."/>
            <person name="McKernan B."/>
            <person name="McKernan K."/>
            <person name="Mendez-Lago M."/>
            <person name="Minx P."/>
            <person name="Mollenhauer M.U."/>
            <person name="Montooth K."/>
            <person name="Mount S.M."/>
            <person name="Mu X."/>
            <person name="Myers E."/>
            <person name="Negre B."/>
            <person name="Newfeld S."/>
            <person name="Nielsen R."/>
            <person name="Noor M.A."/>
            <person name="O'Grady P."/>
            <person name="Pachter L."/>
            <person name="Papaceit M."/>
            <person name="Parisi M.J."/>
            <person name="Parisi M."/>
            <person name="Parts L."/>
            <person name="Pedersen J.S."/>
            <person name="Pesole G."/>
            <person name="Phillippy A.M."/>
            <person name="Ponting C.P."/>
            <person name="Pop M."/>
            <person name="Porcelli D."/>
            <person name="Powell J.R."/>
            <person name="Prohaska S."/>
            <person name="Pruitt K."/>
            <person name="Puig M."/>
            <person name="Quesneville H."/>
            <person name="Ram K.R."/>
            <person name="Rand D."/>
            <person name="Rasmussen M.D."/>
            <person name="Reed L.K."/>
            <person name="Reenan R."/>
            <person name="Reily A."/>
            <person name="Remington K.A."/>
            <person name="Rieger T.T."/>
            <person name="Ritchie M.G."/>
            <person name="Robin C."/>
            <person name="Rogers Y.H."/>
            <person name="Rohde C."/>
            <person name="Rozas J."/>
            <person name="Rubenfield M.J."/>
            <person name="Ruiz A."/>
            <person name="Russo S."/>
            <person name="Salzberg S.L."/>
            <person name="Sanchez-Gracia A."/>
            <person name="Saranga D.J."/>
            <person name="Sato H."/>
            <person name="Schaeffer S.W."/>
            <person name="Schatz M.C."/>
            <person name="Schlenke T."/>
            <person name="Schwartz R."/>
            <person name="Segarra C."/>
            <person name="Singh R.S."/>
            <person name="Sirot L."/>
            <person name="Sirota M."/>
            <person name="Sisneros N.B."/>
            <person name="Smith C.D."/>
            <person name="Smith T.F."/>
            <person name="Spieth J."/>
            <person name="Stage D.E."/>
            <person name="Stark A."/>
            <person name="Stephan W."/>
            <person name="Strausberg R.L."/>
            <person name="Strempel S."/>
            <person name="Sturgill D."/>
            <person name="Sutton G."/>
            <person name="Sutton G.G."/>
            <person name="Tao W."/>
            <person name="Teichmann S."/>
            <person name="Tobari Y.N."/>
            <person name="Tomimura Y."/>
            <person name="Tsolas J.M."/>
            <person name="Valente V.L."/>
            <person name="Venter E."/>
            <person name="Venter J.C."/>
            <person name="Vicario S."/>
            <person name="Vieira F.G."/>
            <person name="Vilella A.J."/>
            <person name="Villasante A."/>
            <person name="Walenz B."/>
            <person name="Wang J."/>
            <person name="Wasserman M."/>
            <person name="Watts T."/>
            <person name="Wilson D."/>
            <person name="Wilson R.K."/>
            <person name="Wing R.A."/>
            <person name="Wolfner M.F."/>
            <person name="Wong A."/>
            <person name="Wong G.K."/>
            <person name="Wu C.I."/>
            <person name="Wu G."/>
            <person name="Yamamoto D."/>
            <person name="Yang H.P."/>
            <person name="Yang S.P."/>
            <person name="Yorke J.A."/>
            <person name="Yoshida K."/>
            <person name="Zdobnov E."/>
            <person name="Zhang P."/>
            <person name="Zhang Y."/>
            <person name="Zimin A.V."/>
            <person name="Baldwin J."/>
            <person name="Abdouelleil A."/>
            <person name="Abdulkadir J."/>
            <person name="Abebe A."/>
            <person name="Abera B."/>
            <person name="Abreu J."/>
            <person name="Acer S.C."/>
            <person name="Aftuck L."/>
            <person name="Alexander A."/>
            <person name="An P."/>
            <person name="Anderson E."/>
            <person name="Anderson S."/>
            <person name="Arachi H."/>
            <person name="Azer M."/>
            <person name="Bachantsang P."/>
            <person name="Barry A."/>
            <person name="Bayul T."/>
            <person name="Berlin A."/>
            <person name="Bessette D."/>
            <person name="Bloom T."/>
            <person name="Blye J."/>
            <person name="Boguslavskiy L."/>
            <person name="Bonnet C."/>
            <person name="Boukhgalter B."/>
            <person name="Bourzgui I."/>
            <person name="Brown A."/>
            <person name="Cahill P."/>
            <person name="Channer S."/>
            <person name="Cheshatsang Y."/>
            <person name="Chuda L."/>
            <person name="Citroen M."/>
            <person name="Collymore A."/>
            <person name="Cooke P."/>
            <person name="Costello M."/>
            <person name="D'Aco K."/>
            <person name="Daza R."/>
            <person name="De Haan G."/>
            <person name="DeGray S."/>
            <person name="DeMaso C."/>
            <person name="Dhargay N."/>
            <person name="Dooley K."/>
            <person name="Dooley E."/>
            <person name="Doricent M."/>
            <person name="Dorje P."/>
            <person name="Dorjee K."/>
            <person name="Dupes A."/>
            <person name="Elong R."/>
            <person name="Falk J."/>
            <person name="Farina A."/>
            <person name="Faro S."/>
            <person name="Ferguson D."/>
            <person name="Fisher S."/>
            <person name="Foley C.D."/>
            <person name="Franke A."/>
            <person name="Friedrich D."/>
            <person name="Gadbois L."/>
            <person name="Gearin G."/>
            <person name="Gearin C.R."/>
            <person name="Giannoukos G."/>
            <person name="Goode T."/>
            <person name="Graham J."/>
            <person name="Grandbois E."/>
            <person name="Grewal S."/>
            <person name="Gyaltsen K."/>
            <person name="Hafez N."/>
            <person name="Hagos B."/>
            <person name="Hall J."/>
            <person name="Henson C."/>
            <person name="Hollinger A."/>
            <person name="Honan T."/>
            <person name="Huard M.D."/>
            <person name="Hughes L."/>
            <person name="Hurhula B."/>
            <person name="Husby M.E."/>
            <person name="Kamat A."/>
            <person name="Kanga B."/>
            <person name="Kashin S."/>
            <person name="Khazanovich D."/>
            <person name="Kisner P."/>
            <person name="Lance K."/>
            <person name="Lara M."/>
            <person name="Lee W."/>
            <person name="Lennon N."/>
            <person name="Letendre F."/>
            <person name="LeVine R."/>
            <person name="Lipovsky A."/>
            <person name="Liu X."/>
            <person name="Liu J."/>
            <person name="Liu S."/>
            <person name="Lokyitsang T."/>
            <person name="Lokyitsang Y."/>
            <person name="Lubonja R."/>
            <person name="Lui A."/>
            <person name="MacDonald P."/>
            <person name="Magnisalis V."/>
            <person name="Maru K."/>
            <person name="Matthews C."/>
            <person name="McCusker W."/>
            <person name="McDonough S."/>
            <person name="Mehta T."/>
            <person name="Meldrim J."/>
            <person name="Meneus L."/>
            <person name="Mihai O."/>
            <person name="Mihalev A."/>
            <person name="Mihova T."/>
            <person name="Mittelman R."/>
            <person name="Mlenga V."/>
            <person name="Montmayeur A."/>
            <person name="Mulrain L."/>
            <person name="Navidi A."/>
            <person name="Naylor J."/>
            <person name="Negash T."/>
            <person name="Nguyen T."/>
            <person name="Nguyen N."/>
            <person name="Nicol R."/>
            <person name="Norbu C."/>
            <person name="Norbu N."/>
            <person name="Novod N."/>
            <person name="O'Neill B."/>
            <person name="Osman S."/>
            <person name="Markiewicz E."/>
            <person name="Oyono O.L."/>
            <person name="Patti C."/>
            <person name="Phunkhang P."/>
            <person name="Pierre F."/>
            <person name="Priest M."/>
            <person name="Raghuraman S."/>
            <person name="Rege F."/>
            <person name="Reyes R."/>
            <person name="Rise C."/>
            <person name="Rogov P."/>
            <person name="Ross K."/>
            <person name="Ryan E."/>
            <person name="Settipalli S."/>
            <person name="Shea T."/>
            <person name="Sherpa N."/>
            <person name="Shi L."/>
            <person name="Shih D."/>
            <person name="Sparrow T."/>
            <person name="Spaulding J."/>
            <person name="Stalker J."/>
            <person name="Stange-Thomann N."/>
            <person name="Stavropoulos S."/>
            <person name="Stone C."/>
            <person name="Strader C."/>
            <person name="Tesfaye S."/>
            <person name="Thomson T."/>
            <person name="Thoulutsang Y."/>
            <person name="Thoulutsang D."/>
            <person name="Topham K."/>
            <person name="Topping I."/>
            <person name="Tsamla T."/>
            <person name="Vassiliev H."/>
            <person name="Vo A."/>
            <person name="Wangchuk T."/>
            <person name="Wangdi T."/>
            <person name="Weiand M."/>
            <person name="Wilkinson J."/>
            <person name="Wilson A."/>
            <person name="Yadav S."/>
            <person name="Young G."/>
            <person name="Yu Q."/>
            <person name="Zembek L."/>
            <person name="Zhong D."/>
            <person name="Zimmer A."/>
            <person name="Zwirko Z."/>
            <person name="Jaffe D.B."/>
            <person name="Alvarez P."/>
            <person name="Brockman W."/>
            <person name="Butler J."/>
            <person name="Chin C."/>
            <person name="Gnerre S."/>
            <person name="Grabherr M."/>
            <person name="Kleber M."/>
            <person name="Mauceli E."/>
            <person name="MacCallum I."/>
        </authorList>
    </citation>
    <scope>NUCLEOTIDE SEQUENCE [LARGE SCALE GENOMIC DNA]</scope>
    <source>
        <strain evidence="15">TSC#15010-1051.87</strain>
        <strain evidence="18">Tucson 15010-1051.87</strain>
    </source>
</reference>
<organism evidence="15 18">
    <name type="scientific">Drosophila virilis</name>
    <name type="common">Fruit fly</name>
    <dbReference type="NCBI Taxonomy" id="7244"/>
    <lineage>
        <taxon>Eukaryota</taxon>
        <taxon>Metazoa</taxon>
        <taxon>Ecdysozoa</taxon>
        <taxon>Arthropoda</taxon>
        <taxon>Hexapoda</taxon>
        <taxon>Insecta</taxon>
        <taxon>Pterygota</taxon>
        <taxon>Neoptera</taxon>
        <taxon>Endopterygota</taxon>
        <taxon>Diptera</taxon>
        <taxon>Brachycera</taxon>
        <taxon>Muscomorpha</taxon>
        <taxon>Ephydroidea</taxon>
        <taxon>Drosophilidae</taxon>
        <taxon>Drosophila</taxon>
    </lineage>
</organism>
<dbReference type="EMBL" id="CH940648">
    <property type="protein sequence ID" value="KRF80237.1"/>
    <property type="molecule type" value="Genomic_DNA"/>
</dbReference>
<evidence type="ECO:0000256" key="1">
    <source>
        <dbReference type="ARBA" id="ARBA00001936"/>
    </source>
</evidence>
<dbReference type="InterPro" id="IPR024810">
    <property type="entry name" value="MAB21L/cGLR"/>
</dbReference>
<evidence type="ECO:0000259" key="13">
    <source>
        <dbReference type="Pfam" id="PF03281"/>
    </source>
</evidence>
<dbReference type="HOGENOM" id="CLU_034978_1_0_1"/>
<dbReference type="Gene3D" id="3.30.460.90">
    <property type="match status" value="1"/>
</dbReference>
<keyword evidence="9" id="KW-0460">Magnesium</keyword>
<comment type="cofactor">
    <cofactor evidence="2">
        <name>Mg(2+)</name>
        <dbReference type="ChEBI" id="CHEBI:18420"/>
    </cofactor>
</comment>
<dbReference type="OrthoDB" id="7249367at2759"/>
<reference evidence="15" key="2">
    <citation type="journal article" date="2008" name="Bioinformatics">
        <title>Assembly reconciliation.</title>
        <authorList>
            <person name="Zimin A.V."/>
            <person name="Smith D.R."/>
            <person name="Sutton G."/>
            <person name="Yorke J.A."/>
        </authorList>
    </citation>
    <scope>NUCLEOTIDE SEQUENCE</scope>
    <source>
        <strain evidence="15">TSC#15010-1051.87</strain>
    </source>
</reference>
<dbReference type="Pfam" id="PF03281">
    <property type="entry name" value="Mab-21"/>
    <property type="match status" value="1"/>
</dbReference>